<evidence type="ECO:0000313" key="2">
    <source>
        <dbReference type="Proteomes" id="UP000002673"/>
    </source>
</evidence>
<gene>
    <name evidence="1" type="ordered locus">S4828</name>
</gene>
<organism evidence="1 2">
    <name type="scientific">Shigella flexneri</name>
    <dbReference type="NCBI Taxonomy" id="623"/>
    <lineage>
        <taxon>Bacteria</taxon>
        <taxon>Pseudomonadati</taxon>
        <taxon>Pseudomonadota</taxon>
        <taxon>Gammaproteobacteria</taxon>
        <taxon>Enterobacterales</taxon>
        <taxon>Enterobacteriaceae</taxon>
        <taxon>Shigella</taxon>
    </lineage>
</organism>
<evidence type="ECO:0000313" key="1">
    <source>
        <dbReference type="EMBL" id="AAP18802.1"/>
    </source>
</evidence>
<dbReference type="Proteomes" id="UP000002673">
    <property type="component" value="Chromosome"/>
</dbReference>
<dbReference type="HOGENOM" id="CLU_171852_0_0_6"/>
<dbReference type="EMBL" id="AE014073">
    <property type="protein sequence ID" value="AAP18802.1"/>
    <property type="molecule type" value="Genomic_DNA"/>
</dbReference>
<proteinExistence type="predicted"/>
<protein>
    <submittedName>
        <fullName evidence="1">Uncharacterized protein</fullName>
    </submittedName>
</protein>
<dbReference type="AlphaFoldDB" id="A0A0H2VXT7"/>
<sequence length="83" mass="9482">MTGTVYKLFGNRLLNARNQLDKNLLEMAMQMVYGKDMVTKSGDILIDIQLNKDGSLQSKHYTLDVGEVINSYNIDPLCECFKY</sequence>
<accession>A0A0H2VXT7</accession>
<dbReference type="KEGG" id="sfx:S4828"/>
<name>A0A0H2VXT7_SHIFL</name>
<reference evidence="1 2" key="1">
    <citation type="journal article" date="2003" name="Infect. Immun.">
        <title>Complete genome sequence and comparative genomics of Shigella flexneri serotype 2a strain 2457T.</title>
        <authorList>
            <person name="Wei J."/>
            <person name="Goldberg M.B."/>
            <person name="Burland V."/>
            <person name="Venkatesan M.M."/>
            <person name="Deng W."/>
            <person name="Fournier G."/>
            <person name="Mayhew G.F."/>
            <person name="Plunkett G.III."/>
            <person name="Rose D.J."/>
            <person name="Darling A."/>
            <person name="Mau B."/>
            <person name="Perna N.T."/>
            <person name="Payne S.M."/>
            <person name="Runyen-Janecky L.J."/>
            <person name="Zhou S."/>
            <person name="Schwartz D.C."/>
            <person name="Blattner F.R."/>
        </authorList>
    </citation>
    <scope>NUCLEOTIDE SEQUENCE [LARGE SCALE GENOMIC DNA]</scope>
    <source>
        <strain evidence="2">ATCC 700930 / 2457T / Serotype 2a</strain>
    </source>
</reference>